<keyword evidence="4" id="KW-0456">Lyase</keyword>
<proteinExistence type="predicted"/>
<dbReference type="InterPro" id="IPR038418">
    <property type="entry name" value="6-PTP_synth/QueD_sf"/>
</dbReference>
<dbReference type="PANTHER" id="PTHR12589:SF7">
    <property type="entry name" value="6-PYRUVOYL TETRAHYDROBIOPTERIN SYNTHASE"/>
    <property type="match status" value="1"/>
</dbReference>
<evidence type="ECO:0008006" key="6">
    <source>
        <dbReference type="Google" id="ProtNLM"/>
    </source>
</evidence>
<protein>
    <recommendedName>
        <fullName evidence="6">6-pyruvoyl tetrahydrobiopterin synthase</fullName>
    </recommendedName>
</protein>
<keyword evidence="2" id="KW-0479">Metal-binding</keyword>
<dbReference type="SUPFAM" id="SSF55620">
    <property type="entry name" value="Tetrahydrobiopterin biosynthesis enzymes-like"/>
    <property type="match status" value="1"/>
</dbReference>
<evidence type="ECO:0000256" key="3">
    <source>
        <dbReference type="ARBA" id="ARBA00022833"/>
    </source>
</evidence>
<evidence type="ECO:0000256" key="4">
    <source>
        <dbReference type="ARBA" id="ARBA00023239"/>
    </source>
</evidence>
<dbReference type="AlphaFoldDB" id="A0A381UAF3"/>
<dbReference type="EMBL" id="UINC01006058">
    <property type="protein sequence ID" value="SVA25206.1"/>
    <property type="molecule type" value="Genomic_DNA"/>
</dbReference>
<dbReference type="PANTHER" id="PTHR12589">
    <property type="entry name" value="PYRUVOYL TETRAHYDROBIOPTERIN SYNTHASE"/>
    <property type="match status" value="1"/>
</dbReference>
<organism evidence="5">
    <name type="scientific">marine metagenome</name>
    <dbReference type="NCBI Taxonomy" id="408172"/>
    <lineage>
        <taxon>unclassified sequences</taxon>
        <taxon>metagenomes</taxon>
        <taxon>ecological metagenomes</taxon>
    </lineage>
</organism>
<dbReference type="PIRSF" id="PIRSF006113">
    <property type="entry name" value="PTP_synth"/>
    <property type="match status" value="1"/>
</dbReference>
<evidence type="ECO:0000256" key="2">
    <source>
        <dbReference type="ARBA" id="ARBA00022723"/>
    </source>
</evidence>
<keyword evidence="3" id="KW-0862">Zinc</keyword>
<dbReference type="GO" id="GO:0070497">
    <property type="term" value="F:6-carboxytetrahydropterin synthase activity"/>
    <property type="evidence" value="ECO:0007669"/>
    <property type="project" value="TreeGrafter"/>
</dbReference>
<name>A0A381UAF3_9ZZZZ</name>
<dbReference type="Pfam" id="PF01242">
    <property type="entry name" value="PTPS"/>
    <property type="match status" value="1"/>
</dbReference>
<reference evidence="5" key="1">
    <citation type="submission" date="2018-05" db="EMBL/GenBank/DDBJ databases">
        <authorList>
            <person name="Lanie J.A."/>
            <person name="Ng W.-L."/>
            <person name="Kazmierczak K.M."/>
            <person name="Andrzejewski T.M."/>
            <person name="Davidsen T.M."/>
            <person name="Wayne K.J."/>
            <person name="Tettelin H."/>
            <person name="Glass J.I."/>
            <person name="Rusch D."/>
            <person name="Podicherti R."/>
            <person name="Tsui H.-C.T."/>
            <person name="Winkler M.E."/>
        </authorList>
    </citation>
    <scope>NUCLEOTIDE SEQUENCE</scope>
</reference>
<dbReference type="GO" id="GO:0046872">
    <property type="term" value="F:metal ion binding"/>
    <property type="evidence" value="ECO:0007669"/>
    <property type="project" value="UniProtKB-KW"/>
</dbReference>
<gene>
    <name evidence="5" type="ORF">METZ01_LOCUS78060</name>
</gene>
<dbReference type="InterPro" id="IPR007115">
    <property type="entry name" value="6-PTP_synth/QueD"/>
</dbReference>
<evidence type="ECO:0000256" key="1">
    <source>
        <dbReference type="ARBA" id="ARBA00001947"/>
    </source>
</evidence>
<dbReference type="Gene3D" id="3.30.479.10">
    <property type="entry name" value="6-pyruvoyl tetrahydropterin synthase/QueD"/>
    <property type="match status" value="1"/>
</dbReference>
<accession>A0A381UAF3</accession>
<sequence length="120" mass="13523">VGHQRLVHNVNFESARKLTQVPSGHPCGQLYGLAFQLEIHVDGELNPTTGMVVDFAVLEEAFAPLKAQLDHNYLNELSGLENPTSEVMVEWIWKRLAPELPGLCKLVLWENKRSRVEFCG</sequence>
<evidence type="ECO:0000313" key="5">
    <source>
        <dbReference type="EMBL" id="SVA25206.1"/>
    </source>
</evidence>
<comment type="cofactor">
    <cofactor evidence="1">
        <name>Zn(2+)</name>
        <dbReference type="ChEBI" id="CHEBI:29105"/>
    </cofactor>
</comment>
<feature type="non-terminal residue" evidence="5">
    <location>
        <position position="1"/>
    </location>
</feature>